<proteinExistence type="predicted"/>
<name>A0A6C0KS08_9ZZZZ</name>
<dbReference type="InterPro" id="IPR029052">
    <property type="entry name" value="Metallo-depent_PP-like"/>
</dbReference>
<sequence>MTRILCIGDPHFRVDNVIEIEEFVSKLLPLIDERKPDFIVVLGDLLHTHERLHTIPLNKAYDFIDKLREKTKTFVLVGNHDYIQNQQFLTQNHWMNGLKEWENVVIVDKVIKHNNFIFCPYVPPGRFEEALNTIDNWDKATCIFAHQEFFGCKMGAIISVEGDKWNDEFPLVVSGHIHSRQQPQPNIYYTGSAMQHAFGESEQNIIAVFDFDETGNYKFDEVDLLLKRKKIVYLNIDSVDNFAIPKGDDELKLTLKGNYDEFKAFKKGEKYKQLTKDGIKVVFKTDKKESDKRQEEENGDRDNFCEILKNLTYKAGDKEIIRLFELLVNNNEILVL</sequence>
<dbReference type="PANTHER" id="PTHR30337">
    <property type="entry name" value="COMPONENT OF ATP-DEPENDENT DSDNA EXONUCLEASE"/>
    <property type="match status" value="1"/>
</dbReference>
<dbReference type="AlphaFoldDB" id="A0A6C0KS08"/>
<dbReference type="EMBL" id="MN740961">
    <property type="protein sequence ID" value="QHU19981.1"/>
    <property type="molecule type" value="Genomic_DNA"/>
</dbReference>
<dbReference type="Gene3D" id="3.60.21.10">
    <property type="match status" value="1"/>
</dbReference>
<dbReference type="GO" id="GO:0016787">
    <property type="term" value="F:hydrolase activity"/>
    <property type="evidence" value="ECO:0007669"/>
    <property type="project" value="InterPro"/>
</dbReference>
<feature type="domain" description="Calcineurin-like phosphoesterase" evidence="1">
    <location>
        <begin position="3"/>
        <end position="144"/>
    </location>
</feature>
<organism evidence="2">
    <name type="scientific">viral metagenome</name>
    <dbReference type="NCBI Taxonomy" id="1070528"/>
    <lineage>
        <taxon>unclassified sequences</taxon>
        <taxon>metagenomes</taxon>
        <taxon>organismal metagenomes</taxon>
    </lineage>
</organism>
<dbReference type="InterPro" id="IPR004843">
    <property type="entry name" value="Calcineurin-like_PHP"/>
</dbReference>
<dbReference type="PANTHER" id="PTHR30337:SF0">
    <property type="entry name" value="NUCLEASE SBCCD SUBUNIT D"/>
    <property type="match status" value="1"/>
</dbReference>
<accession>A0A6C0KS08</accession>
<evidence type="ECO:0000259" key="1">
    <source>
        <dbReference type="Pfam" id="PF00149"/>
    </source>
</evidence>
<dbReference type="InterPro" id="IPR050535">
    <property type="entry name" value="DNA_Repair-Maintenance_Comp"/>
</dbReference>
<reference evidence="2" key="1">
    <citation type="journal article" date="2020" name="Nature">
        <title>Giant virus diversity and host interactions through global metagenomics.</title>
        <authorList>
            <person name="Schulz F."/>
            <person name="Roux S."/>
            <person name="Paez-Espino D."/>
            <person name="Jungbluth S."/>
            <person name="Walsh D.A."/>
            <person name="Denef V.J."/>
            <person name="McMahon K.D."/>
            <person name="Konstantinidis K.T."/>
            <person name="Eloe-Fadrosh E.A."/>
            <person name="Kyrpides N.C."/>
            <person name="Woyke T."/>
        </authorList>
    </citation>
    <scope>NUCLEOTIDE SEQUENCE</scope>
    <source>
        <strain evidence="2">GVMAG-S-3300013014-136</strain>
    </source>
</reference>
<dbReference type="SUPFAM" id="SSF56300">
    <property type="entry name" value="Metallo-dependent phosphatases"/>
    <property type="match status" value="1"/>
</dbReference>
<evidence type="ECO:0000313" key="2">
    <source>
        <dbReference type="EMBL" id="QHU19981.1"/>
    </source>
</evidence>
<protein>
    <recommendedName>
        <fullName evidence="1">Calcineurin-like phosphoesterase domain-containing protein</fullName>
    </recommendedName>
</protein>
<dbReference type="Pfam" id="PF00149">
    <property type="entry name" value="Metallophos"/>
    <property type="match status" value="1"/>
</dbReference>